<gene>
    <name evidence="2" type="ORF">RND81_09G049300</name>
</gene>
<dbReference type="EMBL" id="JBDFQZ010000009">
    <property type="protein sequence ID" value="KAK9689288.1"/>
    <property type="molecule type" value="Genomic_DNA"/>
</dbReference>
<dbReference type="AlphaFoldDB" id="A0AAW1IHZ7"/>
<evidence type="ECO:0000313" key="3">
    <source>
        <dbReference type="Proteomes" id="UP001443914"/>
    </source>
</evidence>
<comment type="caution">
    <text evidence="2">The sequence shown here is derived from an EMBL/GenBank/DDBJ whole genome shotgun (WGS) entry which is preliminary data.</text>
</comment>
<keyword evidence="3" id="KW-1185">Reference proteome</keyword>
<protein>
    <submittedName>
        <fullName evidence="2">Uncharacterized protein</fullName>
    </submittedName>
</protein>
<feature type="region of interest" description="Disordered" evidence="1">
    <location>
        <begin position="165"/>
        <end position="203"/>
    </location>
</feature>
<organism evidence="2 3">
    <name type="scientific">Saponaria officinalis</name>
    <name type="common">Common soapwort</name>
    <name type="synonym">Lychnis saponaria</name>
    <dbReference type="NCBI Taxonomy" id="3572"/>
    <lineage>
        <taxon>Eukaryota</taxon>
        <taxon>Viridiplantae</taxon>
        <taxon>Streptophyta</taxon>
        <taxon>Embryophyta</taxon>
        <taxon>Tracheophyta</taxon>
        <taxon>Spermatophyta</taxon>
        <taxon>Magnoliopsida</taxon>
        <taxon>eudicotyledons</taxon>
        <taxon>Gunneridae</taxon>
        <taxon>Pentapetalae</taxon>
        <taxon>Caryophyllales</taxon>
        <taxon>Caryophyllaceae</taxon>
        <taxon>Caryophylleae</taxon>
        <taxon>Saponaria</taxon>
    </lineage>
</organism>
<proteinExistence type="predicted"/>
<evidence type="ECO:0000256" key="1">
    <source>
        <dbReference type="SAM" id="MobiDB-lite"/>
    </source>
</evidence>
<dbReference type="Proteomes" id="UP001443914">
    <property type="component" value="Unassembled WGS sequence"/>
</dbReference>
<accession>A0AAW1IHZ7</accession>
<sequence>MGPSNMVRTWRRYSINGYKFRAFKEGFDVLKATLSNGVCVSSTEGLDYYGTLKEVIELTYYTDERIYKDDKEIKMYVTWSFTRTYGKYFTKWSEASQDQRRKMYTYFTSHVRNVDTRYDPRPEWERRVRRRITALMNAAKDAKKKPNWLPAPWWENVKARETSDPEFAKLSATNKLNRRSGKKDQKAVGTHTLGRKSAIDAFK</sequence>
<name>A0AAW1IHZ7_SAPOF</name>
<evidence type="ECO:0000313" key="2">
    <source>
        <dbReference type="EMBL" id="KAK9689288.1"/>
    </source>
</evidence>
<reference evidence="2" key="1">
    <citation type="submission" date="2024-03" db="EMBL/GenBank/DDBJ databases">
        <title>WGS assembly of Saponaria officinalis var. Norfolk2.</title>
        <authorList>
            <person name="Jenkins J."/>
            <person name="Shu S."/>
            <person name="Grimwood J."/>
            <person name="Barry K."/>
            <person name="Goodstein D."/>
            <person name="Schmutz J."/>
            <person name="Leebens-Mack J."/>
            <person name="Osbourn A."/>
        </authorList>
    </citation>
    <scope>NUCLEOTIDE SEQUENCE [LARGE SCALE GENOMIC DNA]</scope>
    <source>
        <strain evidence="2">JIC</strain>
    </source>
</reference>